<feature type="modified residue" description="Phosphotyrosine; by PKDCC" evidence="11">
    <location>
        <position position="376"/>
    </location>
</feature>
<feature type="binding site" evidence="10">
    <location>
        <position position="298"/>
    </location>
    <ligand>
        <name>Ca(2+)</name>
        <dbReference type="ChEBI" id="CHEBI:29108"/>
        <label>4</label>
    </ligand>
</feature>
<evidence type="ECO:0000256" key="1">
    <source>
        <dbReference type="ARBA" id="ARBA00010370"/>
    </source>
</evidence>
<evidence type="ECO:0000256" key="5">
    <source>
        <dbReference type="ARBA" id="ARBA00022801"/>
    </source>
</evidence>
<feature type="compositionally biased region" description="Low complexity" evidence="13">
    <location>
        <begin position="226"/>
        <end position="240"/>
    </location>
</feature>
<feature type="binding site" evidence="10">
    <location>
        <position position="395"/>
    </location>
    <ligand>
        <name>Ca(2+)</name>
        <dbReference type="ChEBI" id="CHEBI:29108"/>
        <label>5</label>
    </ligand>
</feature>
<evidence type="ECO:0000256" key="7">
    <source>
        <dbReference type="ARBA" id="ARBA00023049"/>
    </source>
</evidence>
<dbReference type="InterPro" id="IPR036375">
    <property type="entry name" value="Hemopexin-like_dom_sf"/>
</dbReference>
<feature type="compositionally biased region" description="Basic and acidic residues" evidence="13">
    <location>
        <begin position="185"/>
        <end position="198"/>
    </location>
</feature>
<dbReference type="GO" id="GO:0005615">
    <property type="term" value="C:extracellular space"/>
    <property type="evidence" value="ECO:0007669"/>
    <property type="project" value="TreeGrafter"/>
</dbReference>
<feature type="binding site" evidence="10">
    <location>
        <position position="346"/>
    </location>
    <ligand>
        <name>Ca(2+)</name>
        <dbReference type="ChEBI" id="CHEBI:29108"/>
        <label>4</label>
    </ligand>
</feature>
<dbReference type="GO" id="GO:0006508">
    <property type="term" value="P:proteolysis"/>
    <property type="evidence" value="ECO:0007669"/>
    <property type="project" value="UniProtKB-KW"/>
</dbReference>
<dbReference type="GO" id="GO:0004222">
    <property type="term" value="F:metalloendopeptidase activity"/>
    <property type="evidence" value="ECO:0007669"/>
    <property type="project" value="InterPro"/>
</dbReference>
<dbReference type="InterPro" id="IPR006026">
    <property type="entry name" value="Peptidase_Metallo"/>
</dbReference>
<dbReference type="PANTHER" id="PTHR10201:SF308">
    <property type="entry name" value="MATRIX METALLOPROTEINASE 2"/>
    <property type="match status" value="1"/>
</dbReference>
<organism evidence="15 16">
    <name type="scientific">Euphydryas editha</name>
    <name type="common">Edith's checkerspot</name>
    <dbReference type="NCBI Taxonomy" id="104508"/>
    <lineage>
        <taxon>Eukaryota</taxon>
        <taxon>Metazoa</taxon>
        <taxon>Ecdysozoa</taxon>
        <taxon>Arthropoda</taxon>
        <taxon>Hexapoda</taxon>
        <taxon>Insecta</taxon>
        <taxon>Pterygota</taxon>
        <taxon>Neoptera</taxon>
        <taxon>Endopterygota</taxon>
        <taxon>Lepidoptera</taxon>
        <taxon>Glossata</taxon>
        <taxon>Ditrysia</taxon>
        <taxon>Papilionoidea</taxon>
        <taxon>Nymphalidae</taxon>
        <taxon>Nymphalinae</taxon>
        <taxon>Euphydryas</taxon>
    </lineage>
</organism>
<proteinExistence type="inferred from homology"/>
<evidence type="ECO:0000256" key="13">
    <source>
        <dbReference type="SAM" id="MobiDB-lite"/>
    </source>
</evidence>
<evidence type="ECO:0000256" key="12">
    <source>
        <dbReference type="PROSITE-ProRule" id="PRU01011"/>
    </source>
</evidence>
<keyword evidence="6 10" id="KW-0862">Zinc</keyword>
<dbReference type="InterPro" id="IPR001818">
    <property type="entry name" value="Pept_M10_metallopeptidase"/>
</dbReference>
<dbReference type="InterPro" id="IPR033739">
    <property type="entry name" value="M10A_MMP"/>
</dbReference>
<dbReference type="CDD" id="cd00094">
    <property type="entry name" value="HX"/>
    <property type="match status" value="1"/>
</dbReference>
<dbReference type="GO" id="GO:0008270">
    <property type="term" value="F:zinc ion binding"/>
    <property type="evidence" value="ECO:0007669"/>
    <property type="project" value="InterPro"/>
</dbReference>
<feature type="binding site" evidence="10">
    <location>
        <position position="31"/>
    </location>
    <ligand>
        <name>Zn(2+)</name>
        <dbReference type="ChEBI" id="CHEBI:29105"/>
        <label>1</label>
    </ligand>
</feature>
<feature type="binding site" evidence="10">
    <location>
        <position position="44"/>
    </location>
    <ligand>
        <name>Zn(2+)</name>
        <dbReference type="ChEBI" id="CHEBI:29105"/>
        <label>1</label>
    </ligand>
</feature>
<feature type="binding site" evidence="10">
    <location>
        <position position="40"/>
    </location>
    <ligand>
        <name>Ca(2+)</name>
        <dbReference type="ChEBI" id="CHEBI:29108"/>
        <label>2</label>
    </ligand>
</feature>
<dbReference type="GO" id="GO:0031012">
    <property type="term" value="C:extracellular matrix"/>
    <property type="evidence" value="ECO:0007669"/>
    <property type="project" value="InterPro"/>
</dbReference>
<dbReference type="PRINTS" id="PR00138">
    <property type="entry name" value="MATRIXIN"/>
</dbReference>
<evidence type="ECO:0000256" key="8">
    <source>
        <dbReference type="ARBA" id="ARBA00023145"/>
    </source>
</evidence>
<dbReference type="AlphaFoldDB" id="A0AAU9U9V1"/>
<evidence type="ECO:0000256" key="4">
    <source>
        <dbReference type="ARBA" id="ARBA00022737"/>
    </source>
</evidence>
<comment type="similarity">
    <text evidence="1">Belongs to the peptidase M10A family.</text>
</comment>
<accession>A0AAU9U9V1</accession>
<feature type="binding site" evidence="10">
    <location>
        <position position="49"/>
    </location>
    <ligand>
        <name>Ca(2+)</name>
        <dbReference type="ChEBI" id="CHEBI:29108"/>
        <label>3</label>
    </ligand>
</feature>
<feature type="binding site" evidence="10">
    <location>
        <position position="18"/>
    </location>
    <ligand>
        <name>Zn(2+)</name>
        <dbReference type="ChEBI" id="CHEBI:29105"/>
        <label>1</label>
    </ligand>
</feature>
<keyword evidence="8" id="KW-0865">Zymogen</keyword>
<feature type="binding site" evidence="10">
    <location>
        <position position="16"/>
    </location>
    <ligand>
        <name>Zn(2+)</name>
        <dbReference type="ChEBI" id="CHEBI:29105"/>
        <label>1</label>
    </ligand>
</feature>
<dbReference type="SMART" id="SM00120">
    <property type="entry name" value="HX"/>
    <property type="match status" value="4"/>
</dbReference>
<comment type="caution">
    <text evidence="15">The sequence shown here is derived from an EMBL/GenBank/DDBJ whole genome shotgun (WGS) entry which is preliminary data.</text>
</comment>
<dbReference type="InterPro" id="IPR018487">
    <property type="entry name" value="Hemopexin-like_repeat"/>
</dbReference>
<feature type="binding site" evidence="10">
    <location>
        <position position="47"/>
    </location>
    <ligand>
        <name>Ca(2+)</name>
        <dbReference type="ChEBI" id="CHEBI:29108"/>
        <label>1</label>
    </ligand>
</feature>
<dbReference type="InterPro" id="IPR024079">
    <property type="entry name" value="MetalloPept_cat_dom_sf"/>
</dbReference>
<feature type="binding site" evidence="10">
    <location>
        <position position="75"/>
    </location>
    <ligand>
        <name>Zn(2+)</name>
        <dbReference type="ChEBI" id="CHEBI:29105"/>
        <label>2</label>
        <note>catalytic</note>
    </ligand>
</feature>
<dbReference type="SUPFAM" id="SSF55486">
    <property type="entry name" value="Metalloproteases ('zincins'), catalytic domain"/>
    <property type="match status" value="1"/>
</dbReference>
<keyword evidence="2" id="KW-0645">Protease</keyword>
<evidence type="ECO:0000256" key="6">
    <source>
        <dbReference type="ARBA" id="ARBA00022833"/>
    </source>
</evidence>
<keyword evidence="16" id="KW-1185">Reference proteome</keyword>
<dbReference type="Pfam" id="PF00413">
    <property type="entry name" value="Peptidase_M10"/>
    <property type="match status" value="1"/>
</dbReference>
<evidence type="ECO:0000256" key="11">
    <source>
        <dbReference type="PIRSR" id="PIRSR621190-4"/>
    </source>
</evidence>
<comment type="cofactor">
    <cofactor evidence="10">
        <name>Zn(2+)</name>
        <dbReference type="ChEBI" id="CHEBI:29105"/>
    </cofactor>
    <text evidence="10">Binds 2 Zn(2+) ions per subunit.</text>
</comment>
<keyword evidence="5" id="KW-0378">Hydrolase</keyword>
<feature type="binding site" evidence="10">
    <location>
        <position position="71"/>
    </location>
    <ligand>
        <name>Zn(2+)</name>
        <dbReference type="ChEBI" id="CHEBI:29105"/>
        <label>2</label>
        <note>catalytic</note>
    </ligand>
</feature>
<evidence type="ECO:0000256" key="2">
    <source>
        <dbReference type="ARBA" id="ARBA00022670"/>
    </source>
</evidence>
<protein>
    <recommendedName>
        <fullName evidence="14">Peptidase metallopeptidase domain-containing protein</fullName>
    </recommendedName>
</protein>
<feature type="repeat" description="Hemopexin" evidence="12">
    <location>
        <begin position="290"/>
        <end position="338"/>
    </location>
</feature>
<dbReference type="Gene3D" id="2.110.10.10">
    <property type="entry name" value="Hemopexin-like domain"/>
    <property type="match status" value="1"/>
</dbReference>
<evidence type="ECO:0000259" key="14">
    <source>
        <dbReference type="SMART" id="SM00235"/>
    </source>
</evidence>
<name>A0AAU9U9V1_EUPED</name>
<feature type="binding site" evidence="10">
    <location>
        <position position="46"/>
    </location>
    <ligand>
        <name>Ca(2+)</name>
        <dbReference type="ChEBI" id="CHEBI:29108"/>
        <label>3</label>
    </ligand>
</feature>
<feature type="repeat" description="Hemopexin" evidence="12">
    <location>
        <begin position="389"/>
        <end position="436"/>
    </location>
</feature>
<keyword evidence="10" id="KW-0106">Calcium</keyword>
<evidence type="ECO:0000313" key="16">
    <source>
        <dbReference type="Proteomes" id="UP001153954"/>
    </source>
</evidence>
<dbReference type="SMART" id="SM00235">
    <property type="entry name" value="ZnMc"/>
    <property type="match status" value="1"/>
</dbReference>
<comment type="cofactor">
    <cofactor evidence="10">
        <name>Ca(2+)</name>
        <dbReference type="ChEBI" id="CHEBI:29108"/>
    </cofactor>
    <text evidence="10">Can bind about 5 Ca(2+) ions per subunit.</text>
</comment>
<evidence type="ECO:0000313" key="15">
    <source>
        <dbReference type="EMBL" id="CAH2096085.1"/>
    </source>
</evidence>
<dbReference type="Pfam" id="PF00045">
    <property type="entry name" value="Hemopexin"/>
    <property type="match status" value="4"/>
</dbReference>
<dbReference type="PROSITE" id="PS51642">
    <property type="entry name" value="HEMOPEXIN_2"/>
    <property type="match status" value="4"/>
</dbReference>
<dbReference type="FunFam" id="2.110.10.10:FF:000018">
    <property type="entry name" value="Matrix metallopeptidase 25b"/>
    <property type="match status" value="1"/>
</dbReference>
<evidence type="ECO:0000256" key="3">
    <source>
        <dbReference type="ARBA" id="ARBA00022723"/>
    </source>
</evidence>
<sequence length="606" mass="70324">MYSKYDLSPNAMQRYHDDAYPFDGRGSVLAHAFFPGTGRGGDAHFDDDELWLLQPNNDDEEGTSLFAVAAHEFGHSLGLSHSSVKGALMFPWYQGIQPNFVLPEDDRNGIQQMYGPKVKRTWAKIPYYRPIETPPPTTTTTTTTTTTRRPYIYQHHPERHPNHRPYTPYPRAPSKYPTYYPERPSYPDRPHYPDRNYPERNPYYPDRRHYNTTEEHPRRTNHNHYPRPTETTTPATTYRPRYPHVRPEYPSHPRPNYPTDSGQDYPKKKPYYPVKTTTVKPTMSSDNDKPDTCDTSYDAVSLIRGELFIFKNKYHWRIGANGRYSGYPIEISRMWPDLPRNLTHVDAVYERPDHKIAIFIGKQLYLFDSQYLIQGYPKSLVELGLPESLEKLDAAMIWGHNGKTYFYSGTMYWKFDEDIGRVELDYPRDMAMWKGVGYNIDSVFQWKDGKTYFFKGKGFWKFNDLQMRVEHERQYPSAPFWMSCPTERAGRRAPFRAPAAPGSTLRSPSAASTHTINVLLYLASLVLIMIHYYQLKFLSPSAKDKNGFHGVASRLEPILTLRDSTLPAEPEVDHASEELHSNNYRNPEHCTPPFLYGDDDAVVPLG</sequence>
<evidence type="ECO:0000256" key="10">
    <source>
        <dbReference type="PIRSR" id="PIRSR621190-2"/>
    </source>
</evidence>
<dbReference type="PANTHER" id="PTHR10201">
    <property type="entry name" value="MATRIX METALLOPROTEINASE"/>
    <property type="match status" value="1"/>
</dbReference>
<feature type="binding site" evidence="10">
    <location>
        <position position="443"/>
    </location>
    <ligand>
        <name>Ca(2+)</name>
        <dbReference type="ChEBI" id="CHEBI:29108"/>
        <label>5</label>
    </ligand>
</feature>
<keyword evidence="7" id="KW-0482">Metalloprotease</keyword>
<feature type="binding site" evidence="10">
    <location>
        <position position="24"/>
    </location>
    <ligand>
        <name>Ca(2+)</name>
        <dbReference type="ChEBI" id="CHEBI:29108"/>
        <label>3</label>
    </ligand>
</feature>
<dbReference type="EMBL" id="CAKOGL010000016">
    <property type="protein sequence ID" value="CAH2096085.1"/>
    <property type="molecule type" value="Genomic_DNA"/>
</dbReference>
<feature type="binding site" evidence="10">
    <location>
        <position position="81"/>
    </location>
    <ligand>
        <name>Zn(2+)</name>
        <dbReference type="ChEBI" id="CHEBI:29105"/>
        <label>2</label>
        <note>catalytic</note>
    </ligand>
</feature>
<feature type="binding site" evidence="10">
    <location>
        <position position="89"/>
    </location>
    <ligand>
        <name>Zn(2+)</name>
        <dbReference type="ChEBI" id="CHEBI:29105"/>
        <label>2</label>
        <note>catalytic</note>
    </ligand>
</feature>
<feature type="repeat" description="Hemopexin" evidence="12">
    <location>
        <begin position="437"/>
        <end position="484"/>
    </location>
</feature>
<dbReference type="SUPFAM" id="SSF50923">
    <property type="entry name" value="Hemopexin-like domain"/>
    <property type="match status" value="1"/>
</dbReference>
<dbReference type="GO" id="GO:0030574">
    <property type="term" value="P:collagen catabolic process"/>
    <property type="evidence" value="ECO:0007669"/>
    <property type="project" value="TreeGrafter"/>
</dbReference>
<feature type="region of interest" description="Disordered" evidence="13">
    <location>
        <begin position="155"/>
        <end position="272"/>
    </location>
</feature>
<feature type="binding site" evidence="10">
    <location>
        <position position="23"/>
    </location>
    <ligand>
        <name>Ca(2+)</name>
        <dbReference type="ChEBI" id="CHEBI:29108"/>
        <label>3</label>
    </ligand>
</feature>
<reference evidence="15" key="1">
    <citation type="submission" date="2022-03" db="EMBL/GenBank/DDBJ databases">
        <authorList>
            <person name="Tunstrom K."/>
        </authorList>
    </citation>
    <scope>NUCLEOTIDE SEQUENCE</scope>
</reference>
<feature type="binding site" evidence="10">
    <location>
        <position position="49"/>
    </location>
    <ligand>
        <name>Ca(2+)</name>
        <dbReference type="ChEBI" id="CHEBI:29108"/>
        <label>1</label>
    </ligand>
</feature>
<dbReference type="InterPro" id="IPR000585">
    <property type="entry name" value="Hemopexin-like_dom"/>
</dbReference>
<keyword evidence="4" id="KW-0677">Repeat</keyword>
<keyword evidence="3 10" id="KW-0479">Metal-binding</keyword>
<feature type="active site" evidence="9">
    <location>
        <position position="72"/>
    </location>
</feature>
<dbReference type="InterPro" id="IPR021190">
    <property type="entry name" value="Pept_M10A"/>
</dbReference>
<dbReference type="CDD" id="cd04278">
    <property type="entry name" value="ZnMc_MMP"/>
    <property type="match status" value="1"/>
</dbReference>
<feature type="repeat" description="Hemopexin" evidence="12">
    <location>
        <begin position="342"/>
        <end position="387"/>
    </location>
</feature>
<feature type="compositionally biased region" description="Basic and acidic residues" evidence="13">
    <location>
        <begin position="205"/>
        <end position="218"/>
    </location>
</feature>
<dbReference type="Proteomes" id="UP001153954">
    <property type="component" value="Unassembled WGS sequence"/>
</dbReference>
<dbReference type="Gene3D" id="3.40.390.10">
    <property type="entry name" value="Collagenase (Catalytic Domain)"/>
    <property type="match status" value="1"/>
</dbReference>
<feature type="binding site" evidence="10">
    <location>
        <position position="42"/>
    </location>
    <ligand>
        <name>Ca(2+)</name>
        <dbReference type="ChEBI" id="CHEBI:29108"/>
        <label>2</label>
    </ligand>
</feature>
<dbReference type="GO" id="GO:0030198">
    <property type="term" value="P:extracellular matrix organization"/>
    <property type="evidence" value="ECO:0007669"/>
    <property type="project" value="TreeGrafter"/>
</dbReference>
<feature type="binding site" evidence="10">
    <location>
        <position position="441"/>
    </location>
    <ligand>
        <name>Ca(2+)</name>
        <dbReference type="ChEBI" id="CHEBI:29108"/>
        <label>4</label>
    </ligand>
</feature>
<evidence type="ECO:0000256" key="9">
    <source>
        <dbReference type="PIRSR" id="PIRSR621190-1"/>
    </source>
</evidence>
<feature type="domain" description="Peptidase metallopeptidase" evidence="14">
    <location>
        <begin position="2"/>
        <end position="116"/>
    </location>
</feature>
<gene>
    <name evidence="15" type="ORF">EEDITHA_LOCUS11466</name>
</gene>